<dbReference type="PANTHER" id="PTHR11783">
    <property type="entry name" value="SULFOTRANSFERASE SULT"/>
    <property type="match status" value="1"/>
</dbReference>
<dbReference type="GO" id="GO:0006584">
    <property type="term" value="P:catecholamine metabolic process"/>
    <property type="evidence" value="ECO:0007669"/>
    <property type="project" value="UniProtKB-KW"/>
</dbReference>
<dbReference type="GeneTree" id="ENSGT00940000164900"/>
<dbReference type="SUPFAM" id="SSF52540">
    <property type="entry name" value="P-loop containing nucleoside triphosphate hydrolases"/>
    <property type="match status" value="2"/>
</dbReference>
<dbReference type="Gene3D" id="3.40.50.300">
    <property type="entry name" value="P-loop containing nucleotide triphosphate hydrolases"/>
    <property type="match status" value="2"/>
</dbReference>
<dbReference type="InterPro" id="IPR027417">
    <property type="entry name" value="P-loop_NTPase"/>
</dbReference>
<dbReference type="GO" id="GO:0008146">
    <property type="term" value="F:sulfotransferase activity"/>
    <property type="evidence" value="ECO:0007669"/>
    <property type="project" value="InterPro"/>
</dbReference>
<dbReference type="GO" id="GO:0006805">
    <property type="term" value="P:xenobiotic metabolic process"/>
    <property type="evidence" value="ECO:0007669"/>
    <property type="project" value="UniProtKB-ARBA"/>
</dbReference>
<evidence type="ECO:0000256" key="2">
    <source>
        <dbReference type="ARBA" id="ARBA00022679"/>
    </source>
</evidence>
<sequence>MVQKVSHCLACQLPVLSIHVAEMTEEEMYATYKGVYLPKVVHSSESLKYYEEFSFRPDDILIVTYPKSGTTWMQEIVPLIMSQGDPELVDTVPNWDRVPWLEETRACNLNLDQRPSPRVFITHFQYNMMSTGFFKVKPRVIYVMRNPRDVFTSYFHFSGMASYLVTPGTQTEFLHKFLDGKAIFGSWFDHVKGWMSAAEQQHIMYISYEEMILDLEASVTRIAQFLDTPLDSEMKRKIAERCVFKNMKKNKMSNYSLVPSEFMDPNVSEFLRKGIAGDWKNHLTVAEADYFDEFYRKKMQDVAAMAEEELYIVYKGVYLVKLTHTPESLKYYEEFSFRPDDILIVTYPKSGKSIPGYPMEVNGGRLMHQIVKSSFDKLVFM</sequence>
<dbReference type="OMA" id="MLTTHFH"/>
<feature type="domain" description="Sulfotransferase" evidence="4">
    <location>
        <begin position="57"/>
        <end position="302"/>
    </location>
</feature>
<keyword evidence="2 3" id="KW-0808">Transferase</keyword>
<organism evidence="5 6">
    <name type="scientific">Gadus morhua</name>
    <name type="common">Atlantic cod</name>
    <dbReference type="NCBI Taxonomy" id="8049"/>
    <lineage>
        <taxon>Eukaryota</taxon>
        <taxon>Metazoa</taxon>
        <taxon>Chordata</taxon>
        <taxon>Craniata</taxon>
        <taxon>Vertebrata</taxon>
        <taxon>Euteleostomi</taxon>
        <taxon>Actinopterygii</taxon>
        <taxon>Neopterygii</taxon>
        <taxon>Teleostei</taxon>
        <taxon>Neoteleostei</taxon>
        <taxon>Acanthomorphata</taxon>
        <taxon>Zeiogadaria</taxon>
        <taxon>Gadariae</taxon>
        <taxon>Gadiformes</taxon>
        <taxon>Gadoidei</taxon>
        <taxon>Gadidae</taxon>
        <taxon>Gadus</taxon>
    </lineage>
</organism>
<evidence type="ECO:0000259" key="4">
    <source>
        <dbReference type="Pfam" id="PF00685"/>
    </source>
</evidence>
<dbReference type="Ensembl" id="ENSGMOT00000000033.2">
    <property type="protein sequence ID" value="ENSGMOP00000000033.2"/>
    <property type="gene ID" value="ENSGMOG00000000029.2"/>
</dbReference>
<reference evidence="5" key="1">
    <citation type="submission" date="2025-08" db="UniProtKB">
        <authorList>
            <consortium name="Ensembl"/>
        </authorList>
    </citation>
    <scope>IDENTIFICATION</scope>
</reference>
<evidence type="ECO:0000313" key="6">
    <source>
        <dbReference type="Proteomes" id="UP000694546"/>
    </source>
</evidence>
<dbReference type="AlphaFoldDB" id="A0A8C5F3C1"/>
<reference evidence="5" key="2">
    <citation type="submission" date="2025-09" db="UniProtKB">
        <authorList>
            <consortium name="Ensembl"/>
        </authorList>
    </citation>
    <scope>IDENTIFICATION</scope>
</reference>
<proteinExistence type="inferred from homology"/>
<dbReference type="Pfam" id="PF00685">
    <property type="entry name" value="Sulfotransfer_1"/>
    <property type="match status" value="1"/>
</dbReference>
<evidence type="ECO:0000256" key="3">
    <source>
        <dbReference type="RuleBase" id="RU361155"/>
    </source>
</evidence>
<dbReference type="Proteomes" id="UP000694546">
    <property type="component" value="Chromosome 18"/>
</dbReference>
<accession>A0A8C5F3C1</accession>
<protein>
    <recommendedName>
        <fullName evidence="3">Sulfotransferase</fullName>
        <ecNumber evidence="3">2.8.2.-</ecNumber>
    </recommendedName>
</protein>
<comment type="similarity">
    <text evidence="1 3">Belongs to the sulfotransferase 1 family.</text>
</comment>
<evidence type="ECO:0000313" key="5">
    <source>
        <dbReference type="Ensembl" id="ENSGMOP00000000033.2"/>
    </source>
</evidence>
<keyword evidence="6" id="KW-1185">Reference proteome</keyword>
<evidence type="ECO:0000256" key="1">
    <source>
        <dbReference type="ARBA" id="ARBA00005771"/>
    </source>
</evidence>
<dbReference type="GO" id="GO:0005737">
    <property type="term" value="C:cytoplasm"/>
    <property type="evidence" value="ECO:0007669"/>
    <property type="project" value="UniProtKB-SubCell"/>
</dbReference>
<dbReference type="EC" id="2.8.2.-" evidence="3"/>
<name>A0A8C5F3C1_GADMO</name>
<dbReference type="InterPro" id="IPR000863">
    <property type="entry name" value="Sulfotransferase_dom"/>
</dbReference>